<dbReference type="PROSITE" id="PS50928">
    <property type="entry name" value="ABC_TM1"/>
    <property type="match status" value="1"/>
</dbReference>
<organism evidence="10 11">
    <name type="scientific">Agrobacterium deltaense NCPPB 1641</name>
    <dbReference type="NCBI Taxonomy" id="1183425"/>
    <lineage>
        <taxon>Bacteria</taxon>
        <taxon>Pseudomonadati</taxon>
        <taxon>Pseudomonadota</taxon>
        <taxon>Alphaproteobacteria</taxon>
        <taxon>Hyphomicrobiales</taxon>
        <taxon>Rhizobiaceae</taxon>
        <taxon>Rhizobium/Agrobacterium group</taxon>
        <taxon>Agrobacterium</taxon>
    </lineage>
</organism>
<evidence type="ECO:0000313" key="11">
    <source>
        <dbReference type="Proteomes" id="UP000192140"/>
    </source>
</evidence>
<feature type="transmembrane region" description="Helical" evidence="8">
    <location>
        <begin position="12"/>
        <end position="37"/>
    </location>
</feature>
<keyword evidence="3" id="KW-1003">Cell membrane</keyword>
<keyword evidence="2 8" id="KW-0813">Transport</keyword>
<reference evidence="10" key="1">
    <citation type="submission" date="2016-01" db="EMBL/GenBank/DDBJ databases">
        <authorList>
            <person name="Regsiter A."/>
            <person name="william w."/>
        </authorList>
    </citation>
    <scope>NUCLEOTIDE SEQUENCE</scope>
    <source>
        <strain evidence="10">NCPPB 1641</strain>
    </source>
</reference>
<dbReference type="CDD" id="cd06261">
    <property type="entry name" value="TM_PBP2"/>
    <property type="match status" value="1"/>
</dbReference>
<evidence type="ECO:0000256" key="7">
    <source>
        <dbReference type="ARBA" id="ARBA00023136"/>
    </source>
</evidence>
<dbReference type="Pfam" id="PF00528">
    <property type="entry name" value="BPD_transp_1"/>
    <property type="match status" value="1"/>
</dbReference>
<evidence type="ECO:0000256" key="1">
    <source>
        <dbReference type="ARBA" id="ARBA00004429"/>
    </source>
</evidence>
<protein>
    <submittedName>
        <fullName evidence="10">ABC-type spermidine/putrescine transport system, permease component II</fullName>
    </submittedName>
</protein>
<evidence type="ECO:0000313" key="10">
    <source>
        <dbReference type="EMBL" id="CVI61422.1"/>
    </source>
</evidence>
<comment type="similarity">
    <text evidence="8">Belongs to the binding-protein-dependent transport system permease family.</text>
</comment>
<feature type="transmembrane region" description="Helical" evidence="8">
    <location>
        <begin position="237"/>
        <end position="256"/>
    </location>
</feature>
<keyword evidence="5 8" id="KW-0812">Transmembrane</keyword>
<evidence type="ECO:0000256" key="6">
    <source>
        <dbReference type="ARBA" id="ARBA00022989"/>
    </source>
</evidence>
<dbReference type="Gene3D" id="1.10.3720.10">
    <property type="entry name" value="MetI-like"/>
    <property type="match status" value="1"/>
</dbReference>
<evidence type="ECO:0000259" key="9">
    <source>
        <dbReference type="PROSITE" id="PS50928"/>
    </source>
</evidence>
<dbReference type="InterPro" id="IPR035906">
    <property type="entry name" value="MetI-like_sf"/>
</dbReference>
<accession>A0A1S7U3I9</accession>
<keyword evidence="7 8" id="KW-0472">Membrane</keyword>
<dbReference type="PANTHER" id="PTHR43357">
    <property type="entry name" value="INNER MEMBRANE ABC TRANSPORTER PERMEASE PROTEIN YDCV"/>
    <property type="match status" value="1"/>
</dbReference>
<keyword evidence="4" id="KW-0997">Cell inner membrane</keyword>
<proteinExistence type="inferred from homology"/>
<sequence>MRPAMDAKFGRLAHALLLTLLYLFLLAPIIVVLIISFDTRQYLAFPPESLSFGSYAKVFANAKFISAFWRSLGIGLLVGFVSIFAGLLLSLALSRHEFRGKGAINFLILAPFLVPHIVLAVGVMLVLGPLGLLDSYTGIFLAHLGITTPYTVRTITMSLMAVDRRVEEAARVHGASPAMVLWRITLPLVRPGLIAGAVIAFLISFDEATISLFIVSVKSSTLPTEIYHYLEYSTDPQIAALSVILILISVIVVVAVERLIGLRKVL</sequence>
<feature type="transmembrane region" description="Helical" evidence="8">
    <location>
        <begin position="139"/>
        <end position="162"/>
    </location>
</feature>
<comment type="subcellular location">
    <subcellularLocation>
        <location evidence="1">Cell inner membrane</location>
        <topology evidence="1">Multi-pass membrane protein</topology>
    </subcellularLocation>
    <subcellularLocation>
        <location evidence="8">Cell membrane</location>
        <topology evidence="8">Multi-pass membrane protein</topology>
    </subcellularLocation>
</comment>
<dbReference type="Proteomes" id="UP000192140">
    <property type="component" value="Unassembled WGS sequence"/>
</dbReference>
<dbReference type="SUPFAM" id="SSF161098">
    <property type="entry name" value="MetI-like"/>
    <property type="match status" value="1"/>
</dbReference>
<feature type="domain" description="ABC transmembrane type-1" evidence="9">
    <location>
        <begin position="68"/>
        <end position="256"/>
    </location>
</feature>
<dbReference type="PANTHER" id="PTHR43357:SF4">
    <property type="entry name" value="INNER MEMBRANE ABC TRANSPORTER PERMEASE PROTEIN YDCV"/>
    <property type="match status" value="1"/>
</dbReference>
<feature type="transmembrane region" description="Helical" evidence="8">
    <location>
        <begin position="72"/>
        <end position="94"/>
    </location>
</feature>
<evidence type="ECO:0000256" key="8">
    <source>
        <dbReference type="RuleBase" id="RU363032"/>
    </source>
</evidence>
<evidence type="ECO:0000256" key="2">
    <source>
        <dbReference type="ARBA" id="ARBA00022448"/>
    </source>
</evidence>
<feature type="transmembrane region" description="Helical" evidence="8">
    <location>
        <begin position="106"/>
        <end position="127"/>
    </location>
</feature>
<dbReference type="EMBL" id="FCNP01000039">
    <property type="protein sequence ID" value="CVI61422.1"/>
    <property type="molecule type" value="Genomic_DNA"/>
</dbReference>
<keyword evidence="6 8" id="KW-1133">Transmembrane helix</keyword>
<keyword evidence="11" id="KW-1185">Reference proteome</keyword>
<evidence type="ECO:0000256" key="5">
    <source>
        <dbReference type="ARBA" id="ARBA00022692"/>
    </source>
</evidence>
<name>A0A1S7U3I9_9HYPH</name>
<comment type="caution">
    <text evidence="10">The sequence shown here is derived from an EMBL/GenBank/DDBJ whole genome shotgun (WGS) entry which is preliminary data.</text>
</comment>
<dbReference type="GO" id="GO:0055085">
    <property type="term" value="P:transmembrane transport"/>
    <property type="evidence" value="ECO:0007669"/>
    <property type="project" value="InterPro"/>
</dbReference>
<evidence type="ECO:0000256" key="3">
    <source>
        <dbReference type="ARBA" id="ARBA00022475"/>
    </source>
</evidence>
<dbReference type="AlphaFoldDB" id="A0A1S7U3I9"/>
<evidence type="ECO:0000256" key="4">
    <source>
        <dbReference type="ARBA" id="ARBA00022519"/>
    </source>
</evidence>
<dbReference type="InterPro" id="IPR000515">
    <property type="entry name" value="MetI-like"/>
</dbReference>
<dbReference type="GO" id="GO:0005886">
    <property type="term" value="C:plasma membrane"/>
    <property type="evidence" value="ECO:0007669"/>
    <property type="project" value="UniProtKB-SubCell"/>
</dbReference>
<gene>
    <name evidence="10" type="ORF">AGR7A_Lc180070</name>
</gene>